<dbReference type="OrthoDB" id="9804184at2"/>
<name>A0A550AH77_9GAMM</name>
<sequence>MATSTSSSGYSEKRFWSKCKRCATKIGTESLEKVLYLYYALDSPQCSTKHKATIYGALAYVVSPIDAIPDLTPVLGYTDDLTVVAAALVAVATCIDKEVRGKAKSKVTEVFS</sequence>
<protein>
    <submittedName>
        <fullName evidence="5">DUF1232 domain-containing protein</fullName>
    </submittedName>
</protein>
<reference evidence="5" key="1">
    <citation type="submission" date="2019-10" db="EMBL/GenBank/DDBJ databases">
        <title>Shewanella sp. YLB-07 whole genome sequence.</title>
        <authorList>
            <person name="Yu L."/>
        </authorList>
    </citation>
    <scope>NUCLEOTIDE SEQUENCE [LARGE SCALE GENOMIC DNA]</scope>
    <source>
        <strain evidence="5">YLB-08</strain>
    </source>
</reference>
<dbReference type="InterPro" id="IPR016983">
    <property type="entry name" value="UCP031804"/>
</dbReference>
<dbReference type="InterPro" id="IPR010652">
    <property type="entry name" value="DUF1232"/>
</dbReference>
<dbReference type="AlphaFoldDB" id="A0A550AH77"/>
<organism evidence="5">
    <name type="scientific">Shewanella eurypsychrophilus</name>
    <dbReference type="NCBI Taxonomy" id="2593656"/>
    <lineage>
        <taxon>Bacteria</taxon>
        <taxon>Pseudomonadati</taxon>
        <taxon>Pseudomonadota</taxon>
        <taxon>Gammaproteobacteria</taxon>
        <taxon>Alteromonadales</taxon>
        <taxon>Shewanellaceae</taxon>
        <taxon>Shewanella</taxon>
    </lineage>
</organism>
<keyword evidence="3" id="KW-1133">Transmembrane helix</keyword>
<evidence type="ECO:0000256" key="2">
    <source>
        <dbReference type="ARBA" id="ARBA00022692"/>
    </source>
</evidence>
<evidence type="ECO:0000256" key="4">
    <source>
        <dbReference type="ARBA" id="ARBA00023136"/>
    </source>
</evidence>
<dbReference type="GO" id="GO:0012505">
    <property type="term" value="C:endomembrane system"/>
    <property type="evidence" value="ECO:0007669"/>
    <property type="project" value="UniProtKB-SubCell"/>
</dbReference>
<dbReference type="EMBL" id="CP045503">
    <property type="protein sequence ID" value="QPG60566.1"/>
    <property type="molecule type" value="Genomic_DNA"/>
</dbReference>
<accession>A0A550AH77</accession>
<evidence type="ECO:0000256" key="3">
    <source>
        <dbReference type="ARBA" id="ARBA00022989"/>
    </source>
</evidence>
<evidence type="ECO:0000313" key="5">
    <source>
        <dbReference type="EMBL" id="QPG60566.1"/>
    </source>
</evidence>
<dbReference type="Pfam" id="PF06803">
    <property type="entry name" value="DUF1232"/>
    <property type="match status" value="1"/>
</dbReference>
<evidence type="ECO:0000256" key="1">
    <source>
        <dbReference type="ARBA" id="ARBA00004127"/>
    </source>
</evidence>
<gene>
    <name evidence="5" type="ORF">FM038_019910</name>
</gene>
<dbReference type="PIRSF" id="PIRSF031804">
    <property type="entry name" value="UCP031804"/>
    <property type="match status" value="1"/>
</dbReference>
<proteinExistence type="predicted"/>
<keyword evidence="2" id="KW-0812">Transmembrane</keyword>
<comment type="subcellular location">
    <subcellularLocation>
        <location evidence="1">Endomembrane system</location>
        <topology evidence="1">Multi-pass membrane protein</topology>
    </subcellularLocation>
</comment>
<dbReference type="RefSeq" id="WP_142871680.1">
    <property type="nucleotide sequence ID" value="NZ_CP045503.2"/>
</dbReference>
<keyword evidence="4" id="KW-0472">Membrane</keyword>